<feature type="transmembrane region" description="Helical" evidence="1">
    <location>
        <begin position="152"/>
        <end position="174"/>
    </location>
</feature>
<feature type="transmembrane region" description="Helical" evidence="1">
    <location>
        <begin position="354"/>
        <end position="374"/>
    </location>
</feature>
<gene>
    <name evidence="2" type="ORF">GCM10023230_22760</name>
</gene>
<dbReference type="EMBL" id="BAABIP010000018">
    <property type="protein sequence ID" value="GAA4771842.1"/>
    <property type="molecule type" value="Genomic_DNA"/>
</dbReference>
<keyword evidence="1" id="KW-0472">Membrane</keyword>
<keyword evidence="3" id="KW-1185">Reference proteome</keyword>
<feature type="transmembrane region" description="Helical" evidence="1">
    <location>
        <begin position="405"/>
        <end position="423"/>
    </location>
</feature>
<evidence type="ECO:0000313" key="3">
    <source>
        <dbReference type="Proteomes" id="UP001500141"/>
    </source>
</evidence>
<reference evidence="3" key="1">
    <citation type="journal article" date="2019" name="Int. J. Syst. Evol. Microbiol.">
        <title>The Global Catalogue of Microorganisms (GCM) 10K type strain sequencing project: providing services to taxonomists for standard genome sequencing and annotation.</title>
        <authorList>
            <consortium name="The Broad Institute Genomics Platform"/>
            <consortium name="The Broad Institute Genome Sequencing Center for Infectious Disease"/>
            <person name="Wu L."/>
            <person name="Ma J."/>
        </authorList>
    </citation>
    <scope>NUCLEOTIDE SEQUENCE [LARGE SCALE GENOMIC DNA]</scope>
    <source>
        <strain evidence="3">JCM 18198</strain>
    </source>
</reference>
<sequence length="428" mass="48528">MLHFFFILGILLILIIRKDFSNYFLSPTGILGITWGVCVILQFVFAPEYYFTSTTAQLFFIFIFSFFLGDITGSYLESLSSKKVNFGTDYKIYQSLTFKSKFTFFLIILGVLSFVGAILYFGYFVSFFGSFEAGVTAGWAARGALEEISVPIAVRAILMLGYSDVVLTTIYFLLYRKIKWFLFLPYISLLIMGIAQAGRAGFILILVQVFLSSFWITVYDQKLNYKGNNNFFAEKKLIKKMMVLIVFAFIIFIGGDMLRRQQFSLTPENLETSTTVFKEYLFGGISAFSTYFENEYSNFSTLGLGKYSYSSLYDLLGISKNEIGVYTKYLGFSKKDSSLTTNIFTAFRQFIDDFSLLGGLFVFFLYGIFSGYFYGKAVKGSLAAIAIMIVVYTYLFHTILLSITVHNAVLISFLVPAVIINICKKTAK</sequence>
<evidence type="ECO:0000256" key="1">
    <source>
        <dbReference type="SAM" id="Phobius"/>
    </source>
</evidence>
<proteinExistence type="predicted"/>
<dbReference type="NCBIfam" id="TIGR04370">
    <property type="entry name" value="glyco_rpt_poly"/>
    <property type="match status" value="1"/>
</dbReference>
<protein>
    <recommendedName>
        <fullName evidence="4">Oligosaccharide repeat unit polymerase</fullName>
    </recommendedName>
</protein>
<feature type="transmembrane region" description="Helical" evidence="1">
    <location>
        <begin position="381"/>
        <end position="399"/>
    </location>
</feature>
<feature type="transmembrane region" description="Helical" evidence="1">
    <location>
        <begin position="186"/>
        <end position="216"/>
    </location>
</feature>
<accession>A0ABP9A257</accession>
<feature type="transmembrane region" description="Helical" evidence="1">
    <location>
        <begin position="58"/>
        <end position="76"/>
    </location>
</feature>
<evidence type="ECO:0008006" key="4">
    <source>
        <dbReference type="Google" id="ProtNLM"/>
    </source>
</evidence>
<feature type="transmembrane region" description="Helical" evidence="1">
    <location>
        <begin position="27"/>
        <end position="46"/>
    </location>
</feature>
<dbReference type="Proteomes" id="UP001500141">
    <property type="component" value="Unassembled WGS sequence"/>
</dbReference>
<keyword evidence="1" id="KW-1133">Transmembrane helix</keyword>
<dbReference type="RefSeq" id="WP_264544632.1">
    <property type="nucleotide sequence ID" value="NZ_BAABIP010000018.1"/>
</dbReference>
<evidence type="ECO:0000313" key="2">
    <source>
        <dbReference type="EMBL" id="GAA4771842.1"/>
    </source>
</evidence>
<keyword evidence="1" id="KW-0812">Transmembrane</keyword>
<comment type="caution">
    <text evidence="2">The sequence shown here is derived from an EMBL/GenBank/DDBJ whole genome shotgun (WGS) entry which is preliminary data.</text>
</comment>
<organism evidence="2 3">
    <name type="scientific">Flavobacterium hankyongi</name>
    <dbReference type="NCBI Taxonomy" id="1176532"/>
    <lineage>
        <taxon>Bacteria</taxon>
        <taxon>Pseudomonadati</taxon>
        <taxon>Bacteroidota</taxon>
        <taxon>Flavobacteriia</taxon>
        <taxon>Flavobacteriales</taxon>
        <taxon>Flavobacteriaceae</taxon>
        <taxon>Flavobacterium</taxon>
    </lineage>
</organism>
<feature type="transmembrane region" description="Helical" evidence="1">
    <location>
        <begin position="237"/>
        <end position="255"/>
    </location>
</feature>
<feature type="transmembrane region" description="Helical" evidence="1">
    <location>
        <begin position="104"/>
        <end position="131"/>
    </location>
</feature>
<name>A0ABP9A257_9FLAO</name>